<dbReference type="Gene3D" id="3.90.1210.10">
    <property type="entry name" value="Antifreeze-like/N-acetylneuraminic acid synthase C-terminal domain"/>
    <property type="match status" value="1"/>
</dbReference>
<dbReference type="CDD" id="cd11614">
    <property type="entry name" value="SAF_CpaB_FlgA_like"/>
    <property type="match status" value="1"/>
</dbReference>
<feature type="domain" description="SAF" evidence="2">
    <location>
        <begin position="72"/>
        <end position="135"/>
    </location>
</feature>
<keyword evidence="1" id="KW-0472">Membrane</keyword>
<feature type="transmembrane region" description="Helical" evidence="1">
    <location>
        <begin position="45"/>
        <end position="65"/>
    </location>
</feature>
<comment type="caution">
    <text evidence="3">The sequence shown here is derived from an EMBL/GenBank/DDBJ whole genome shotgun (WGS) entry which is preliminary data.</text>
</comment>
<evidence type="ECO:0000259" key="2">
    <source>
        <dbReference type="SMART" id="SM00858"/>
    </source>
</evidence>
<dbReference type="AlphaFoldDB" id="A0A5N5E773"/>
<reference evidence="3 4" key="1">
    <citation type="journal article" date="2017" name="Poromechanics V (2013)">
        <title>Genomic Characterization of the Arsenic-Tolerant Actinobacterium, &lt;i&gt;Rhodococcus erythropolis&lt;/i&gt; S43.</title>
        <authorList>
            <person name="Retamal-Morales G."/>
            <person name="Mehnert M."/>
            <person name="Schwabe R."/>
            <person name="Tischler D."/>
            <person name="Schloemann M."/>
            <person name="Levican G.J."/>
        </authorList>
    </citation>
    <scope>NUCLEOTIDE SEQUENCE [LARGE SCALE GENOMIC DNA]</scope>
    <source>
        <strain evidence="3 4">S43</strain>
    </source>
</reference>
<dbReference type="EMBL" id="MRBO01000249">
    <property type="protein sequence ID" value="KAB2586077.1"/>
    <property type="molecule type" value="Genomic_DNA"/>
</dbReference>
<evidence type="ECO:0000313" key="4">
    <source>
        <dbReference type="Proteomes" id="UP000325576"/>
    </source>
</evidence>
<sequence>MVFEKIRTTAKSKAIGEDVDPDNPTVRRTSDFTATSRTKVRRRPVFLAAGIALVVVFVIGAVALVNGMRQVTNVLVVSQDIAQGQQITSQDLTTKQVNADAGIASVAVEDKATVVGQVAAVPIPSGTVLNPNAVTSAVIPTKGLTLVGVTVSYAKLPAEPLRAGDMVRIVDTPRDQDDSPVQGPITSKAQVVSTTLIEATQETTVDVLVQADEASWVSARAATRRVAIVLDTREK</sequence>
<keyword evidence="1" id="KW-1133">Transmembrane helix</keyword>
<evidence type="ECO:0000256" key="1">
    <source>
        <dbReference type="SAM" id="Phobius"/>
    </source>
</evidence>
<gene>
    <name evidence="3" type="ORF">BS297_07460</name>
</gene>
<evidence type="ECO:0000313" key="3">
    <source>
        <dbReference type="EMBL" id="KAB2586077.1"/>
    </source>
</evidence>
<keyword evidence="3" id="KW-0966">Cell projection</keyword>
<keyword evidence="3" id="KW-0969">Cilium</keyword>
<organism evidence="3 4">
    <name type="scientific">Rhodococcus erythropolis</name>
    <name type="common">Arthrobacter picolinophilus</name>
    <dbReference type="NCBI Taxonomy" id="1833"/>
    <lineage>
        <taxon>Bacteria</taxon>
        <taxon>Bacillati</taxon>
        <taxon>Actinomycetota</taxon>
        <taxon>Actinomycetes</taxon>
        <taxon>Mycobacteriales</taxon>
        <taxon>Nocardiaceae</taxon>
        <taxon>Rhodococcus</taxon>
        <taxon>Rhodococcus erythropolis group</taxon>
    </lineage>
</organism>
<dbReference type="Pfam" id="PF08666">
    <property type="entry name" value="SAF"/>
    <property type="match status" value="1"/>
</dbReference>
<dbReference type="Proteomes" id="UP000325576">
    <property type="component" value="Unassembled WGS sequence"/>
</dbReference>
<name>A0A5N5E773_RHOER</name>
<keyword evidence="3" id="KW-0282">Flagellum</keyword>
<dbReference type="InterPro" id="IPR013974">
    <property type="entry name" value="SAF"/>
</dbReference>
<proteinExistence type="predicted"/>
<accession>A0A5N5E773</accession>
<protein>
    <submittedName>
        <fullName evidence="3">Flagellar biosynthesis protein FlgA</fullName>
    </submittedName>
</protein>
<keyword evidence="1" id="KW-0812">Transmembrane</keyword>
<dbReference type="SMART" id="SM00858">
    <property type="entry name" value="SAF"/>
    <property type="match status" value="1"/>
</dbReference>